<dbReference type="Proteomes" id="UP000636800">
    <property type="component" value="Chromosome 1"/>
</dbReference>
<feature type="transmembrane region" description="Helical" evidence="1">
    <location>
        <begin position="80"/>
        <end position="98"/>
    </location>
</feature>
<keyword evidence="3" id="KW-1185">Reference proteome</keyword>
<dbReference type="InterPro" id="IPR036259">
    <property type="entry name" value="MFS_trans_sf"/>
</dbReference>
<dbReference type="PANTHER" id="PTHR11654">
    <property type="entry name" value="OLIGOPEPTIDE TRANSPORTER-RELATED"/>
    <property type="match status" value="1"/>
</dbReference>
<dbReference type="Gene3D" id="1.20.1250.20">
    <property type="entry name" value="MFS general substrate transporter like domains"/>
    <property type="match status" value="1"/>
</dbReference>
<comment type="caution">
    <text evidence="2">The sequence shown here is derived from an EMBL/GenBank/DDBJ whole genome shotgun (WGS) entry which is preliminary data.</text>
</comment>
<evidence type="ECO:0000313" key="2">
    <source>
        <dbReference type="EMBL" id="KAG0495572.1"/>
    </source>
</evidence>
<evidence type="ECO:0000313" key="3">
    <source>
        <dbReference type="Proteomes" id="UP000636800"/>
    </source>
</evidence>
<keyword evidence="1" id="KW-0472">Membrane</keyword>
<evidence type="ECO:0000256" key="1">
    <source>
        <dbReference type="SAM" id="Phobius"/>
    </source>
</evidence>
<protein>
    <submittedName>
        <fullName evidence="2">Uncharacterized protein</fullName>
    </submittedName>
</protein>
<keyword evidence="1" id="KW-0812">Transmembrane</keyword>
<gene>
    <name evidence="2" type="ORF">HPP92_000263</name>
</gene>
<feature type="transmembrane region" description="Helical" evidence="1">
    <location>
        <begin position="104"/>
        <end position="122"/>
    </location>
</feature>
<name>A0A835S1R9_VANPL</name>
<dbReference type="SUPFAM" id="SSF103473">
    <property type="entry name" value="MFS general substrate transporter"/>
    <property type="match status" value="1"/>
</dbReference>
<organism evidence="2 3">
    <name type="scientific">Vanilla planifolia</name>
    <name type="common">Vanilla</name>
    <dbReference type="NCBI Taxonomy" id="51239"/>
    <lineage>
        <taxon>Eukaryota</taxon>
        <taxon>Viridiplantae</taxon>
        <taxon>Streptophyta</taxon>
        <taxon>Embryophyta</taxon>
        <taxon>Tracheophyta</taxon>
        <taxon>Spermatophyta</taxon>
        <taxon>Magnoliopsida</taxon>
        <taxon>Liliopsida</taxon>
        <taxon>Asparagales</taxon>
        <taxon>Orchidaceae</taxon>
        <taxon>Vanilloideae</taxon>
        <taxon>Vanilleae</taxon>
        <taxon>Vanilla</taxon>
    </lineage>
</organism>
<keyword evidence="1" id="KW-1133">Transmembrane helix</keyword>
<proteinExistence type="predicted"/>
<sequence length="127" mass="13864">METADAETDDGSHGEYTKDGTVDLRGRQCVRAKGGGWRACSFIAAYEAMERVAYFGIAPNLVIYLTEKLHQGTVASANNVTNWIGTLMLTPILGAYLADAHFGQFWTFIFAAIVYLLVSPELRLGLA</sequence>
<reference evidence="2 3" key="1">
    <citation type="journal article" date="2020" name="Nat. Food">
        <title>A phased Vanilla planifolia genome enables genetic improvement of flavour and production.</title>
        <authorList>
            <person name="Hasing T."/>
            <person name="Tang H."/>
            <person name="Brym M."/>
            <person name="Khazi F."/>
            <person name="Huang T."/>
            <person name="Chambers A.H."/>
        </authorList>
    </citation>
    <scope>NUCLEOTIDE SEQUENCE [LARGE SCALE GENOMIC DNA]</scope>
    <source>
        <tissue evidence="2">Leaf</tissue>
    </source>
</reference>
<dbReference type="EMBL" id="JADCNL010000001">
    <property type="protein sequence ID" value="KAG0495572.1"/>
    <property type="molecule type" value="Genomic_DNA"/>
</dbReference>
<accession>A0A835S1R9</accession>
<dbReference type="OrthoDB" id="407275at2759"/>
<dbReference type="AlphaFoldDB" id="A0A835S1R9"/>